<dbReference type="FunFam" id="3.40.50.620:FF:000045">
    <property type="entry name" value="Glutamate--tRNA ligase, mitochondrial"/>
    <property type="match status" value="1"/>
</dbReference>
<dbReference type="EC" id="6.1.1.17" evidence="3"/>
<sequence>MPLPRAPVVRLTRRLFSTSLPRTHAACNKPARTRFAPSPTGFLHLGSLRTALFNYLLAKKTGGQFLLRIEDTDQKRTVPGAEEALYETLKWAGLKWDEGPDVGGPYGPYRQSERSALHQQHAEQLVKDGHAYRCFCTPERLSALAITRKRAGLSTDYDRTCLTVSPTESSQRAADGESHVIRLKVPNQYPAFHDAVYGTVEFAENKKAHLLGSFEDPVLLKSDGLPTYHLANVVDDHFMEITHVLRATEWLPSTPKHVWLYECFGWKKPEFVHVGLLQNDQRGKLSKRNGDVFVSEYREKGYLPEALVNFVALLGWSHTKTEDMMTLEEMVQEFDIDRLTQGNQIVNFGKLDFLQKHHAAAAPQGGETEKAILERCEKFVAEKFGDKLETGATIPADYTLRILRSNIGSFITPDHFITQRSYFYRSPFIPPKSVTKLQKAYQNLNLTFAQLMERFFIRLDQVPKENWNYETLHKIVEMGAMEDRTRWNTKMKVARLLLAGGEAGPSLAMTMVILGKERTMKRIEVGEKVMMGEVRRIAVGGQKE</sequence>
<keyword evidence="6 11" id="KW-0067">ATP-binding</keyword>
<dbReference type="PANTHER" id="PTHR43311:SF2">
    <property type="entry name" value="GLUTAMATE--TRNA LIGASE, MITOCHONDRIAL-RELATED"/>
    <property type="match status" value="1"/>
</dbReference>
<dbReference type="HAMAP" id="MF_00022">
    <property type="entry name" value="Glu_tRNA_synth_type1"/>
    <property type="match status" value="1"/>
</dbReference>
<dbReference type="InterPro" id="IPR004527">
    <property type="entry name" value="Glu-tRNA-ligase_bac/mito"/>
</dbReference>
<keyword evidence="4 11" id="KW-0436">Ligase</keyword>
<dbReference type="GO" id="GO:0005524">
    <property type="term" value="F:ATP binding"/>
    <property type="evidence" value="ECO:0007669"/>
    <property type="project" value="UniProtKB-KW"/>
</dbReference>
<dbReference type="InterPro" id="IPR014729">
    <property type="entry name" value="Rossmann-like_a/b/a_fold"/>
</dbReference>
<dbReference type="Proteomes" id="UP000018144">
    <property type="component" value="Unassembled WGS sequence"/>
</dbReference>
<dbReference type="NCBIfam" id="TIGR00464">
    <property type="entry name" value="gltX_bact"/>
    <property type="match status" value="1"/>
</dbReference>
<feature type="domain" description="Glutamyl/glutaminyl-tRNA synthetase class Ib catalytic" evidence="12">
    <location>
        <begin position="32"/>
        <end position="352"/>
    </location>
</feature>
<evidence type="ECO:0000256" key="9">
    <source>
        <dbReference type="ARBA" id="ARBA00030865"/>
    </source>
</evidence>
<dbReference type="OrthoDB" id="428822at2759"/>
<dbReference type="GO" id="GO:0008270">
    <property type="term" value="F:zinc ion binding"/>
    <property type="evidence" value="ECO:0007669"/>
    <property type="project" value="InterPro"/>
</dbReference>
<evidence type="ECO:0000256" key="6">
    <source>
        <dbReference type="ARBA" id="ARBA00022840"/>
    </source>
</evidence>
<evidence type="ECO:0000256" key="10">
    <source>
        <dbReference type="ARBA" id="ARBA00072917"/>
    </source>
</evidence>
<keyword evidence="8 11" id="KW-0030">Aminoacyl-tRNA synthetase</keyword>
<dbReference type="Gene3D" id="1.10.10.350">
    <property type="match status" value="1"/>
</dbReference>
<dbReference type="OMA" id="HGATNVM"/>
<comment type="similarity">
    <text evidence="2">Belongs to the class-I aminoacyl-tRNA synthetase family. Glutamate--tRNA ligase type 1 subfamily.</text>
</comment>
<dbReference type="InterPro" id="IPR000924">
    <property type="entry name" value="Glu/Gln-tRNA-synth"/>
</dbReference>
<reference evidence="14 15" key="1">
    <citation type="journal article" date="2013" name="PLoS Genet.">
        <title>The genome and development-dependent transcriptomes of Pyronema confluens: a window into fungal evolution.</title>
        <authorList>
            <person name="Traeger S."/>
            <person name="Altegoer F."/>
            <person name="Freitag M."/>
            <person name="Gabaldon T."/>
            <person name="Kempken F."/>
            <person name="Kumar A."/>
            <person name="Marcet-Houben M."/>
            <person name="Poggeler S."/>
            <person name="Stajich J.E."/>
            <person name="Nowrousian M."/>
        </authorList>
    </citation>
    <scope>NUCLEOTIDE SEQUENCE [LARGE SCALE GENOMIC DNA]</scope>
    <source>
        <strain evidence="15">CBS 100304</strain>
        <tissue evidence="14">Vegetative mycelium</tissue>
    </source>
</reference>
<dbReference type="PANTHER" id="PTHR43311">
    <property type="entry name" value="GLUTAMATE--TRNA LIGASE"/>
    <property type="match status" value="1"/>
</dbReference>
<keyword evidence="5 11" id="KW-0547">Nucleotide-binding</keyword>
<dbReference type="eggNOG" id="KOG1149">
    <property type="taxonomic scope" value="Eukaryota"/>
</dbReference>
<dbReference type="InterPro" id="IPR020751">
    <property type="entry name" value="aa-tRNA-synth_I_codon-bd_sub2"/>
</dbReference>
<comment type="subcellular location">
    <subcellularLocation>
        <location evidence="1">Mitochondrion</location>
    </subcellularLocation>
</comment>
<dbReference type="InterPro" id="IPR045462">
    <property type="entry name" value="aa-tRNA-synth_I_cd-bd"/>
</dbReference>
<name>U4LH83_PYROM</name>
<keyword evidence="7 11" id="KW-0648">Protein biosynthesis</keyword>
<evidence type="ECO:0000256" key="8">
    <source>
        <dbReference type="ARBA" id="ARBA00023146"/>
    </source>
</evidence>
<dbReference type="Gene3D" id="3.40.50.620">
    <property type="entry name" value="HUPs"/>
    <property type="match status" value="1"/>
</dbReference>
<evidence type="ECO:0000313" key="15">
    <source>
        <dbReference type="Proteomes" id="UP000018144"/>
    </source>
</evidence>
<dbReference type="Pfam" id="PF19269">
    <property type="entry name" value="Anticodon_2"/>
    <property type="match status" value="1"/>
</dbReference>
<protein>
    <recommendedName>
        <fullName evidence="10">Glutamate--tRNA ligase, mitochondrial</fullName>
        <ecNumber evidence="3">6.1.1.17</ecNumber>
    </recommendedName>
    <alternativeName>
        <fullName evidence="9">Glutamyl-tRNA synthetase</fullName>
    </alternativeName>
</protein>
<dbReference type="InterPro" id="IPR020058">
    <property type="entry name" value="Glu/Gln-tRNA-synth_Ib_cat-dom"/>
</dbReference>
<evidence type="ECO:0000259" key="12">
    <source>
        <dbReference type="Pfam" id="PF00749"/>
    </source>
</evidence>
<dbReference type="SUPFAM" id="SSF52374">
    <property type="entry name" value="Nucleotidylyl transferase"/>
    <property type="match status" value="1"/>
</dbReference>
<dbReference type="InterPro" id="IPR008925">
    <property type="entry name" value="aa_tRNA-synth_I_cd-bd_sf"/>
</dbReference>
<dbReference type="EMBL" id="HF935561">
    <property type="protein sequence ID" value="CCX31273.1"/>
    <property type="molecule type" value="Genomic_DNA"/>
</dbReference>
<evidence type="ECO:0000256" key="3">
    <source>
        <dbReference type="ARBA" id="ARBA00012835"/>
    </source>
</evidence>
<evidence type="ECO:0000256" key="4">
    <source>
        <dbReference type="ARBA" id="ARBA00022598"/>
    </source>
</evidence>
<gene>
    <name evidence="14" type="ORF">PCON_10404</name>
</gene>
<evidence type="ECO:0000256" key="1">
    <source>
        <dbReference type="ARBA" id="ARBA00004173"/>
    </source>
</evidence>
<organism evidence="14 15">
    <name type="scientific">Pyronema omphalodes (strain CBS 100304)</name>
    <name type="common">Pyronema confluens</name>
    <dbReference type="NCBI Taxonomy" id="1076935"/>
    <lineage>
        <taxon>Eukaryota</taxon>
        <taxon>Fungi</taxon>
        <taxon>Dikarya</taxon>
        <taxon>Ascomycota</taxon>
        <taxon>Pezizomycotina</taxon>
        <taxon>Pezizomycetes</taxon>
        <taxon>Pezizales</taxon>
        <taxon>Pyronemataceae</taxon>
        <taxon>Pyronema</taxon>
    </lineage>
</organism>
<dbReference type="PRINTS" id="PR00987">
    <property type="entry name" value="TRNASYNTHGLU"/>
</dbReference>
<evidence type="ECO:0000256" key="7">
    <source>
        <dbReference type="ARBA" id="ARBA00022917"/>
    </source>
</evidence>
<accession>U4LH83</accession>
<dbReference type="GO" id="GO:0006424">
    <property type="term" value="P:glutamyl-tRNA aminoacylation"/>
    <property type="evidence" value="ECO:0007669"/>
    <property type="project" value="InterPro"/>
</dbReference>
<dbReference type="GO" id="GO:0005739">
    <property type="term" value="C:mitochondrion"/>
    <property type="evidence" value="ECO:0007669"/>
    <property type="project" value="UniProtKB-SubCell"/>
</dbReference>
<evidence type="ECO:0000259" key="13">
    <source>
        <dbReference type="Pfam" id="PF19269"/>
    </source>
</evidence>
<dbReference type="GO" id="GO:0000049">
    <property type="term" value="F:tRNA binding"/>
    <property type="evidence" value="ECO:0007669"/>
    <property type="project" value="InterPro"/>
</dbReference>
<feature type="domain" description="Aminoacyl-tRNA synthetase class I anticodon-binding" evidence="13">
    <location>
        <begin position="421"/>
        <end position="524"/>
    </location>
</feature>
<dbReference type="Pfam" id="PF00749">
    <property type="entry name" value="tRNA-synt_1c"/>
    <property type="match status" value="1"/>
</dbReference>
<dbReference type="InterPro" id="IPR049940">
    <property type="entry name" value="GluQ/Sye"/>
</dbReference>
<dbReference type="STRING" id="1076935.U4LH83"/>
<dbReference type="SUPFAM" id="SSF48163">
    <property type="entry name" value="An anticodon-binding domain of class I aminoacyl-tRNA synthetases"/>
    <property type="match status" value="1"/>
</dbReference>
<evidence type="ECO:0000313" key="14">
    <source>
        <dbReference type="EMBL" id="CCX31273.1"/>
    </source>
</evidence>
<dbReference type="GO" id="GO:0004818">
    <property type="term" value="F:glutamate-tRNA ligase activity"/>
    <property type="evidence" value="ECO:0007669"/>
    <property type="project" value="UniProtKB-EC"/>
</dbReference>
<evidence type="ECO:0000256" key="5">
    <source>
        <dbReference type="ARBA" id="ARBA00022741"/>
    </source>
</evidence>
<keyword evidence="15" id="KW-1185">Reference proteome</keyword>
<proteinExistence type="inferred from homology"/>
<dbReference type="InterPro" id="IPR033910">
    <property type="entry name" value="GluRS_core"/>
</dbReference>
<evidence type="ECO:0000256" key="11">
    <source>
        <dbReference type="RuleBase" id="RU363037"/>
    </source>
</evidence>
<evidence type="ECO:0000256" key="2">
    <source>
        <dbReference type="ARBA" id="ARBA00007894"/>
    </source>
</evidence>
<dbReference type="CDD" id="cd00808">
    <property type="entry name" value="GluRS_core"/>
    <property type="match status" value="1"/>
</dbReference>
<dbReference type="AlphaFoldDB" id="U4LH83"/>